<evidence type="ECO:0000256" key="1">
    <source>
        <dbReference type="ARBA" id="ARBA00022723"/>
    </source>
</evidence>
<dbReference type="InterPro" id="IPR058678">
    <property type="entry name" value="ARM_PUB"/>
</dbReference>
<dbReference type="Pfam" id="PF25598">
    <property type="entry name" value="ARM_PUB"/>
    <property type="match status" value="1"/>
</dbReference>
<evidence type="ECO:0000256" key="2">
    <source>
        <dbReference type="ARBA" id="ARBA00022771"/>
    </source>
</evidence>
<evidence type="ECO:0000256" key="3">
    <source>
        <dbReference type="ARBA" id="ARBA00022786"/>
    </source>
</evidence>
<evidence type="ECO:0000259" key="6">
    <source>
        <dbReference type="PROSITE" id="PS50199"/>
    </source>
</evidence>
<reference evidence="8" key="1">
    <citation type="journal article" date="2023" name="Proc. Natl. Acad. Sci. U.S.A.">
        <title>Genomic and structural basis for evolution of tropane alkaloid biosynthesis.</title>
        <authorList>
            <person name="Wanga Y.-J."/>
            <person name="Taina T."/>
            <person name="Yua J.-Y."/>
            <person name="Lia J."/>
            <person name="Xua B."/>
            <person name="Chenc J."/>
            <person name="D'Auriad J.C."/>
            <person name="Huanga J.-P."/>
            <person name="Huanga S.-X."/>
        </authorList>
    </citation>
    <scope>NUCLEOTIDE SEQUENCE [LARGE SCALE GENOMIC DNA]</scope>
    <source>
        <strain evidence="8">cv. KIB-2019</strain>
    </source>
</reference>
<dbReference type="FunFam" id="4.10.1060.10:FF:000023">
    <property type="entry name" value="Ran-binding zinc finger protein"/>
    <property type="match status" value="2"/>
</dbReference>
<dbReference type="SUPFAM" id="SSF48371">
    <property type="entry name" value="ARM repeat"/>
    <property type="match status" value="1"/>
</dbReference>
<evidence type="ECO:0000313" key="7">
    <source>
        <dbReference type="EMBL" id="KAJ8531330.1"/>
    </source>
</evidence>
<dbReference type="InterPro" id="IPR016024">
    <property type="entry name" value="ARM-type_fold"/>
</dbReference>
<dbReference type="PROSITE" id="PS01358">
    <property type="entry name" value="ZF_RANBP2_1"/>
    <property type="match status" value="3"/>
</dbReference>
<proteinExistence type="predicted"/>
<dbReference type="Gene3D" id="1.25.10.10">
    <property type="entry name" value="Leucine-rich Repeat Variant"/>
    <property type="match status" value="1"/>
</dbReference>
<dbReference type="OrthoDB" id="7537227at2759"/>
<protein>
    <recommendedName>
        <fullName evidence="6">RanBP2-type domain-containing protein</fullName>
    </recommendedName>
</protein>
<comment type="caution">
    <text evidence="7">The sequence shown here is derived from an EMBL/GenBank/DDBJ whole genome shotgun (WGS) entry which is preliminary data.</text>
</comment>
<dbReference type="InterPro" id="IPR001876">
    <property type="entry name" value="Znf_RanBP2"/>
</dbReference>
<dbReference type="InterPro" id="IPR011989">
    <property type="entry name" value="ARM-like"/>
</dbReference>
<accession>A0A9Q1LBE7</accession>
<keyword evidence="3" id="KW-0833">Ubl conjugation pathway</keyword>
<evidence type="ECO:0000256" key="4">
    <source>
        <dbReference type="ARBA" id="ARBA00022833"/>
    </source>
</evidence>
<name>A0A9Q1LBE7_9SOLA</name>
<dbReference type="PROSITE" id="PS50199">
    <property type="entry name" value="ZF_RANBP2_2"/>
    <property type="match status" value="3"/>
</dbReference>
<dbReference type="Proteomes" id="UP001152561">
    <property type="component" value="Unassembled WGS sequence"/>
</dbReference>
<keyword evidence="2 5" id="KW-0863">Zinc-finger</keyword>
<organism evidence="7 8">
    <name type="scientific">Anisodus acutangulus</name>
    <dbReference type="NCBI Taxonomy" id="402998"/>
    <lineage>
        <taxon>Eukaryota</taxon>
        <taxon>Viridiplantae</taxon>
        <taxon>Streptophyta</taxon>
        <taxon>Embryophyta</taxon>
        <taxon>Tracheophyta</taxon>
        <taxon>Spermatophyta</taxon>
        <taxon>Magnoliopsida</taxon>
        <taxon>eudicotyledons</taxon>
        <taxon>Gunneridae</taxon>
        <taxon>Pentapetalae</taxon>
        <taxon>asterids</taxon>
        <taxon>lamiids</taxon>
        <taxon>Solanales</taxon>
        <taxon>Solanaceae</taxon>
        <taxon>Solanoideae</taxon>
        <taxon>Hyoscyameae</taxon>
        <taxon>Anisodus</taxon>
    </lineage>
</organism>
<dbReference type="AlphaFoldDB" id="A0A9Q1LBE7"/>
<evidence type="ECO:0000313" key="8">
    <source>
        <dbReference type="Proteomes" id="UP001152561"/>
    </source>
</evidence>
<dbReference type="SUPFAM" id="SSF90209">
    <property type="entry name" value="Ran binding protein zinc finger-like"/>
    <property type="match status" value="3"/>
</dbReference>
<dbReference type="Gene3D" id="4.10.1060.10">
    <property type="entry name" value="Zinc finger, RanBP2-type"/>
    <property type="match status" value="3"/>
</dbReference>
<sequence length="495" mass="53003">MARARGAIAECLSELQSESHENQQKALLTLVSITKVSPQNRNLLTQADGAISTLLSLSMSPSSTTTQLLALSILFNLSLNPNLKQSLADMDTILFLNSVILSSTSAEPSRIAASLLCSLAMIDKNKAKFGVAGTVEALIKAISKPRGPASHHFLSTLAELVQFHGNCTVAVRSGAVRVLIKLVENSDCEDLAGTSLAILCLLARFEEGLTALKETDQIVPLMMDILKGKCMLSKEGAADILLRLFDESEGCISDALRLPEFSSVLADLSVRGSVRAREKASLLMKKLMEANMDDVYGDIGNKTTTYLQCSFCVLFIFIFISSNPRKMSRPGDWNCRSCQHLNFQRRDSCQRCGEPRHSAGAHDFGSCFASGRGGGGSSPFGLSTGPDVRPGDWYCNIGNCGAHNFASRSSCFKCGALKDESSGGCGGGSSGFEAEYMMSSRLRGLSFGGASGGSRSGWKSGDWICTRLGCNEHNFASRMECFRCNAPRDIAGVAV</sequence>
<keyword evidence="8" id="KW-1185">Reference proteome</keyword>
<evidence type="ECO:0000256" key="5">
    <source>
        <dbReference type="PROSITE-ProRule" id="PRU00322"/>
    </source>
</evidence>
<keyword evidence="1" id="KW-0479">Metal-binding</keyword>
<dbReference type="PANTHER" id="PTHR23315:SF254">
    <property type="entry name" value="KINESIN-ASSOCIATED PROTEIN"/>
    <property type="match status" value="1"/>
</dbReference>
<feature type="domain" description="RanBP2-type" evidence="6">
    <location>
        <begin position="329"/>
        <end position="358"/>
    </location>
</feature>
<feature type="domain" description="RanBP2-type" evidence="6">
    <location>
        <begin position="389"/>
        <end position="420"/>
    </location>
</feature>
<gene>
    <name evidence="7" type="ORF">K7X08_026764</name>
</gene>
<dbReference type="GO" id="GO:0008270">
    <property type="term" value="F:zinc ion binding"/>
    <property type="evidence" value="ECO:0007669"/>
    <property type="project" value="UniProtKB-KW"/>
</dbReference>
<keyword evidence="4" id="KW-0862">Zinc</keyword>
<dbReference type="Pfam" id="PF00641">
    <property type="entry name" value="Zn_ribbon_RanBP"/>
    <property type="match status" value="2"/>
</dbReference>
<dbReference type="SMART" id="SM00547">
    <property type="entry name" value="ZnF_RBZ"/>
    <property type="match status" value="3"/>
</dbReference>
<dbReference type="PANTHER" id="PTHR23315">
    <property type="entry name" value="U BOX DOMAIN-CONTAINING"/>
    <property type="match status" value="1"/>
</dbReference>
<dbReference type="InterPro" id="IPR036443">
    <property type="entry name" value="Znf_RanBP2_sf"/>
</dbReference>
<feature type="domain" description="RanBP2-type" evidence="6">
    <location>
        <begin position="459"/>
        <end position="490"/>
    </location>
</feature>
<dbReference type="EMBL" id="JAJAGQ010000021">
    <property type="protein sequence ID" value="KAJ8531330.1"/>
    <property type="molecule type" value="Genomic_DNA"/>
</dbReference>